<organism evidence="3">
    <name type="scientific">Chloropicon roscoffensis</name>
    <dbReference type="NCBI Taxonomy" id="1461544"/>
    <lineage>
        <taxon>Eukaryota</taxon>
        <taxon>Viridiplantae</taxon>
        <taxon>Chlorophyta</taxon>
        <taxon>Chloropicophyceae</taxon>
        <taxon>Chloropicales</taxon>
        <taxon>Chloropicaceae</taxon>
        <taxon>Chloropicon</taxon>
    </lineage>
</organism>
<evidence type="ECO:0000313" key="4">
    <source>
        <dbReference type="EMBL" id="WZN64705.1"/>
    </source>
</evidence>
<dbReference type="InterPro" id="IPR002563">
    <property type="entry name" value="Flavin_Rdtase-like_dom"/>
</dbReference>
<name>A0A7S3CBC2_9CHLO</name>
<feature type="domain" description="Flavin reductase like" evidence="2">
    <location>
        <begin position="54"/>
        <end position="199"/>
    </location>
</feature>
<accession>A0A7S3CBC2</accession>
<proteinExistence type="predicted"/>
<dbReference type="EMBL" id="CP151510">
    <property type="protein sequence ID" value="WZN64705.1"/>
    <property type="molecule type" value="Genomic_DNA"/>
</dbReference>
<keyword evidence="5" id="KW-1185">Reference proteome</keyword>
<evidence type="ECO:0000259" key="2">
    <source>
        <dbReference type="Pfam" id="PF01613"/>
    </source>
</evidence>
<dbReference type="SUPFAM" id="SSF50475">
    <property type="entry name" value="FMN-binding split barrel"/>
    <property type="match status" value="1"/>
</dbReference>
<dbReference type="GO" id="GO:0010181">
    <property type="term" value="F:FMN binding"/>
    <property type="evidence" value="ECO:0007669"/>
    <property type="project" value="InterPro"/>
</dbReference>
<sequence length="210" mass="22610">MMVRAGRLSVSAPGPGPAASPSRSYPSRALPRRSSSTSDENDQLVEAEATIFSSVSSQVYSLSTTCDLRSTMNLVTYCTSVGLRPRTIALSLFVGTLSWENFKRNGGEGVLQVLNTGQVGCFELLGRKSGRDVDKIRELEALGVEVREWRGFPIMAGCSAALLVRATNLPDLPKCGDHELALCEVEDAYLGGDRSSPLLTTAFLREHGIL</sequence>
<reference evidence="3" key="1">
    <citation type="submission" date="2021-01" db="EMBL/GenBank/DDBJ databases">
        <authorList>
            <person name="Corre E."/>
            <person name="Pelletier E."/>
            <person name="Niang G."/>
            <person name="Scheremetjew M."/>
            <person name="Finn R."/>
            <person name="Kale V."/>
            <person name="Holt S."/>
            <person name="Cochrane G."/>
            <person name="Meng A."/>
            <person name="Brown T."/>
            <person name="Cohen L."/>
        </authorList>
    </citation>
    <scope>NUCLEOTIDE SEQUENCE</scope>
    <source>
        <strain evidence="3">RCC1871</strain>
    </source>
</reference>
<evidence type="ECO:0000313" key="5">
    <source>
        <dbReference type="Proteomes" id="UP001472866"/>
    </source>
</evidence>
<dbReference type="Gene3D" id="2.30.110.10">
    <property type="entry name" value="Electron Transport, Fmn-binding Protein, Chain A"/>
    <property type="match status" value="1"/>
</dbReference>
<dbReference type="InterPro" id="IPR012349">
    <property type="entry name" value="Split_barrel_FMN-bd"/>
</dbReference>
<evidence type="ECO:0000256" key="1">
    <source>
        <dbReference type="SAM" id="MobiDB-lite"/>
    </source>
</evidence>
<dbReference type="Pfam" id="PF01613">
    <property type="entry name" value="Flavin_Reduct"/>
    <property type="match status" value="1"/>
</dbReference>
<dbReference type="EMBL" id="HBHZ01005760">
    <property type="protein sequence ID" value="CAE0191356.1"/>
    <property type="molecule type" value="Transcribed_RNA"/>
</dbReference>
<feature type="region of interest" description="Disordered" evidence="1">
    <location>
        <begin position="1"/>
        <end position="42"/>
    </location>
</feature>
<feature type="compositionally biased region" description="Low complexity" evidence="1">
    <location>
        <begin position="9"/>
        <end position="38"/>
    </location>
</feature>
<dbReference type="AlphaFoldDB" id="A0A7S3CBC2"/>
<gene>
    <name evidence="3" type="ORF">CROS1456_LOCUS4446</name>
    <name evidence="4" type="ORF">HKI87_10g62620</name>
</gene>
<reference evidence="4 5" key="2">
    <citation type="submission" date="2024-03" db="EMBL/GenBank/DDBJ databases">
        <title>Complete genome sequence of the green alga Chloropicon roscoffensis RCC1871.</title>
        <authorList>
            <person name="Lemieux C."/>
            <person name="Pombert J.-F."/>
            <person name="Otis C."/>
            <person name="Turmel M."/>
        </authorList>
    </citation>
    <scope>NUCLEOTIDE SEQUENCE [LARGE SCALE GENOMIC DNA]</scope>
    <source>
        <strain evidence="4 5">RCC1871</strain>
    </source>
</reference>
<protein>
    <submittedName>
        <fullName evidence="4">Flavin_Reduct domain-containing protein</fullName>
    </submittedName>
</protein>
<evidence type="ECO:0000313" key="3">
    <source>
        <dbReference type="EMBL" id="CAE0191356.1"/>
    </source>
</evidence>
<dbReference type="Proteomes" id="UP001472866">
    <property type="component" value="Chromosome 10"/>
</dbReference>